<protein>
    <recommendedName>
        <fullName evidence="8">CCHC-type domain-containing protein</fullName>
    </recommendedName>
</protein>
<dbReference type="SUPFAM" id="SSF50630">
    <property type="entry name" value="Acid proteases"/>
    <property type="match status" value="1"/>
</dbReference>
<feature type="region of interest" description="Disordered" evidence="7">
    <location>
        <begin position="78"/>
        <end position="108"/>
    </location>
</feature>
<feature type="domain" description="CCHC-type" evidence="8">
    <location>
        <begin position="315"/>
        <end position="330"/>
    </location>
</feature>
<keyword evidence="6" id="KW-0862">Zinc</keyword>
<dbReference type="EnsemblMetazoa" id="AALFPA23_014955.R21670">
    <property type="protein sequence ID" value="AALFPA23_014955.P21670"/>
    <property type="gene ID" value="AALFPA23_014955"/>
</dbReference>
<evidence type="ECO:0000256" key="2">
    <source>
        <dbReference type="ARBA" id="ARBA00022695"/>
    </source>
</evidence>
<dbReference type="Pfam" id="PF00098">
    <property type="entry name" value="zf-CCHC"/>
    <property type="match status" value="1"/>
</dbReference>
<keyword evidence="2" id="KW-0548">Nucleotidyltransferase</keyword>
<keyword evidence="3" id="KW-0540">Nuclease</keyword>
<evidence type="ECO:0000313" key="9">
    <source>
        <dbReference type="EnsemblMetazoa" id="AALFPA23_014955.P21670"/>
    </source>
</evidence>
<dbReference type="SMART" id="SM00343">
    <property type="entry name" value="ZnF_C2HC"/>
    <property type="match status" value="2"/>
</dbReference>
<dbReference type="PROSITE" id="PS50158">
    <property type="entry name" value="ZF_CCHC"/>
    <property type="match status" value="1"/>
</dbReference>
<reference evidence="10" key="1">
    <citation type="journal article" date="2015" name="Proc. Natl. Acad. Sci. U.S.A.">
        <title>Genome sequence of the Asian Tiger mosquito, Aedes albopictus, reveals insights into its biology, genetics, and evolution.</title>
        <authorList>
            <person name="Chen X.G."/>
            <person name="Jiang X."/>
            <person name="Gu J."/>
            <person name="Xu M."/>
            <person name="Wu Y."/>
            <person name="Deng Y."/>
            <person name="Zhang C."/>
            <person name="Bonizzoni M."/>
            <person name="Dermauw W."/>
            <person name="Vontas J."/>
            <person name="Armbruster P."/>
            <person name="Huang X."/>
            <person name="Yang Y."/>
            <person name="Zhang H."/>
            <person name="He W."/>
            <person name="Peng H."/>
            <person name="Liu Y."/>
            <person name="Wu K."/>
            <person name="Chen J."/>
            <person name="Lirakis M."/>
            <person name="Topalis P."/>
            <person name="Van Leeuwen T."/>
            <person name="Hall A.B."/>
            <person name="Jiang X."/>
            <person name="Thorpe C."/>
            <person name="Mueller R.L."/>
            <person name="Sun C."/>
            <person name="Waterhouse R.M."/>
            <person name="Yan G."/>
            <person name="Tu Z.J."/>
            <person name="Fang X."/>
            <person name="James A.A."/>
        </authorList>
    </citation>
    <scope>NUCLEOTIDE SEQUENCE [LARGE SCALE GENOMIC DNA]</scope>
    <source>
        <strain evidence="10">Foshan</strain>
    </source>
</reference>
<evidence type="ECO:0000256" key="4">
    <source>
        <dbReference type="ARBA" id="ARBA00022759"/>
    </source>
</evidence>
<evidence type="ECO:0000259" key="8">
    <source>
        <dbReference type="PROSITE" id="PS50158"/>
    </source>
</evidence>
<proteinExistence type="predicted"/>
<dbReference type="InterPro" id="IPR018061">
    <property type="entry name" value="Retropepsins"/>
</dbReference>
<evidence type="ECO:0000256" key="7">
    <source>
        <dbReference type="SAM" id="MobiDB-lite"/>
    </source>
</evidence>
<organism evidence="9 10">
    <name type="scientific">Aedes albopictus</name>
    <name type="common">Asian tiger mosquito</name>
    <name type="synonym">Stegomyia albopicta</name>
    <dbReference type="NCBI Taxonomy" id="7160"/>
    <lineage>
        <taxon>Eukaryota</taxon>
        <taxon>Metazoa</taxon>
        <taxon>Ecdysozoa</taxon>
        <taxon>Arthropoda</taxon>
        <taxon>Hexapoda</taxon>
        <taxon>Insecta</taxon>
        <taxon>Pterygota</taxon>
        <taxon>Neoptera</taxon>
        <taxon>Endopterygota</taxon>
        <taxon>Diptera</taxon>
        <taxon>Nematocera</taxon>
        <taxon>Culicoidea</taxon>
        <taxon>Culicidae</taxon>
        <taxon>Culicinae</taxon>
        <taxon>Aedini</taxon>
        <taxon>Aedes</taxon>
        <taxon>Stegomyia</taxon>
    </lineage>
</organism>
<keyword evidence="6" id="KW-0479">Metal-binding</keyword>
<keyword evidence="5" id="KW-0378">Hydrolase</keyword>
<sequence length="631" mass="71582">MSSSRKIVNAKTTNKNLFEFIQRVLFAIRFPVLRFRSGIPPDVPAVYSERSRAETPTDLECDDGSYYTMLVTRNMAAKKKQQQSEDEPFFDVTSDETDDDRTDGERRGVAMQTQPPTLTTDFALHPHDVGKLIPEYSEGDGVVKWLRRIDHFRVLYGWSEQVCLLYASTRLSGAAANWYRRHGEQIFNWMQFKDQVTLAFPETFDEADIHRQLEAVKIEKDESYESYVYRVDAMAQKGDFSTSATMKYIIKGLRYDKVYSSLLSMQFKSTLEMLRHIKWVASNLSMVPQAPSRFVKTAPISTSEPVGRVSSEVTCFNCREPGHKSIDCPKPQRRERCGRCLKVGHMTEKCFSAVQKKPYQVGPKVAGRSSTNAVFQGGSLNAVAVDESSQAMVELDVAEKRIRALALVDSGSYASLIKSNLLPSKISVRQTREEIVGINNSKVKVVGEWNSFVYIGQNQFTARFLVVSEDTMQVGLILGRSFLRENQIQFITFPANALPELVDNPSKLSDWSMFGKMGSTCTFHADYANLDVGDDNETYSFRHKLEEVLKVSYFERQRPAAPLVKYQAEIRLKENKVFSATPQRLSVVEKNELDKIIADLSAEGIIRESDSPYPKQHTCYIRVMTAQVLVV</sequence>
<dbReference type="Gene3D" id="4.10.60.10">
    <property type="entry name" value="Zinc finger, CCHC-type"/>
    <property type="match status" value="1"/>
</dbReference>
<dbReference type="InterPro" id="IPR005162">
    <property type="entry name" value="Retrotrans_gag_dom"/>
</dbReference>
<evidence type="ECO:0000256" key="5">
    <source>
        <dbReference type="ARBA" id="ARBA00022801"/>
    </source>
</evidence>
<dbReference type="SUPFAM" id="SSF57756">
    <property type="entry name" value="Retrovirus zinc finger-like domains"/>
    <property type="match status" value="1"/>
</dbReference>
<dbReference type="InterPro" id="IPR050951">
    <property type="entry name" value="Retrovirus_Pol_polyprotein"/>
</dbReference>
<dbReference type="InterPro" id="IPR036875">
    <property type="entry name" value="Znf_CCHC_sf"/>
</dbReference>
<keyword evidence="10" id="KW-1185">Reference proteome</keyword>
<dbReference type="CDD" id="cd00303">
    <property type="entry name" value="retropepsin_like"/>
    <property type="match status" value="1"/>
</dbReference>
<dbReference type="InterPro" id="IPR001878">
    <property type="entry name" value="Znf_CCHC"/>
</dbReference>
<dbReference type="PANTHER" id="PTHR37984:SF5">
    <property type="entry name" value="PROTEIN NYNRIN-LIKE"/>
    <property type="match status" value="1"/>
</dbReference>
<feature type="compositionally biased region" description="Acidic residues" evidence="7">
    <location>
        <begin position="84"/>
        <end position="102"/>
    </location>
</feature>
<keyword evidence="1" id="KW-0808">Transferase</keyword>
<reference evidence="9" key="2">
    <citation type="submission" date="2025-05" db="UniProtKB">
        <authorList>
            <consortium name="EnsemblMetazoa"/>
        </authorList>
    </citation>
    <scope>IDENTIFICATION</scope>
    <source>
        <strain evidence="9">Foshan</strain>
    </source>
</reference>
<evidence type="ECO:0000256" key="1">
    <source>
        <dbReference type="ARBA" id="ARBA00022679"/>
    </source>
</evidence>
<accession>A0ABM1Z493</accession>
<dbReference type="RefSeq" id="XP_062707759.1">
    <property type="nucleotide sequence ID" value="XM_062851775.1"/>
</dbReference>
<evidence type="ECO:0000313" key="10">
    <source>
        <dbReference type="Proteomes" id="UP000069940"/>
    </source>
</evidence>
<evidence type="ECO:0000256" key="6">
    <source>
        <dbReference type="PROSITE-ProRule" id="PRU00047"/>
    </source>
</evidence>
<dbReference type="Pfam" id="PF00077">
    <property type="entry name" value="RVP"/>
    <property type="match status" value="1"/>
</dbReference>
<dbReference type="GeneID" id="109406092"/>
<keyword evidence="6" id="KW-0863">Zinc-finger</keyword>
<name>A0ABM1Z493_AEDAL</name>
<dbReference type="Pfam" id="PF03732">
    <property type="entry name" value="Retrotrans_gag"/>
    <property type="match status" value="1"/>
</dbReference>
<keyword evidence="4" id="KW-0255">Endonuclease</keyword>
<dbReference type="Proteomes" id="UP000069940">
    <property type="component" value="Unassembled WGS sequence"/>
</dbReference>
<dbReference type="InterPro" id="IPR021109">
    <property type="entry name" value="Peptidase_aspartic_dom_sf"/>
</dbReference>
<dbReference type="Gene3D" id="2.40.70.10">
    <property type="entry name" value="Acid Proteases"/>
    <property type="match status" value="1"/>
</dbReference>
<dbReference type="PANTHER" id="PTHR37984">
    <property type="entry name" value="PROTEIN CBG26694"/>
    <property type="match status" value="1"/>
</dbReference>
<evidence type="ECO:0000256" key="3">
    <source>
        <dbReference type="ARBA" id="ARBA00022722"/>
    </source>
</evidence>